<comment type="caution">
    <text evidence="5">The sequence shown here is derived from an EMBL/GenBank/DDBJ whole genome shotgun (WGS) entry which is preliminary data.</text>
</comment>
<dbReference type="Pfam" id="PF00571">
    <property type="entry name" value="CBS"/>
    <property type="match status" value="2"/>
</dbReference>
<dbReference type="Proteomes" id="UP000265703">
    <property type="component" value="Unassembled WGS sequence"/>
</dbReference>
<sequence length="273" mass="30568">MEKHNITSLPIYSHDSDNIVTIVNLIDVLNYIIKEAVADEKLPSTLDSEKSHNLNNPIEVVMTLDADRESYRMFKSDANEPLLPTLEAFSKGIHRSLVIDYTNNIPPYVLTQTDILRYANAHPESLPGIDLNASLESLGLVEPKVEPNKVVIGRDNETALNVYRRMAEKSLTGIPIIDHNTHQLIGTLSVSDLRGLNYTSINNLVFPVLDFLATLPNSEAILNPITVTKETTLKEVLKIMSEKHLHRLWVIGDDKKVTNVVSLTDLISLFLKI</sequence>
<evidence type="ECO:0000256" key="1">
    <source>
        <dbReference type="ARBA" id="ARBA00022737"/>
    </source>
</evidence>
<dbReference type="STRING" id="658196.A0A397TA29"/>
<dbReference type="AlphaFoldDB" id="A0A397TA29"/>
<dbReference type="OrthoDB" id="449052at2759"/>
<dbReference type="SUPFAM" id="SSF54631">
    <property type="entry name" value="CBS-domain pair"/>
    <property type="match status" value="2"/>
</dbReference>
<dbReference type="InterPro" id="IPR000644">
    <property type="entry name" value="CBS_dom"/>
</dbReference>
<protein>
    <recommendedName>
        <fullName evidence="4">CBS domain-containing protein</fullName>
    </recommendedName>
</protein>
<keyword evidence="1" id="KW-0677">Repeat</keyword>
<dbReference type="Gene3D" id="3.10.580.10">
    <property type="entry name" value="CBS-domain"/>
    <property type="match status" value="2"/>
</dbReference>
<dbReference type="PROSITE" id="PS51371">
    <property type="entry name" value="CBS"/>
    <property type="match status" value="1"/>
</dbReference>
<proteinExistence type="predicted"/>
<feature type="domain" description="CBS" evidence="4">
    <location>
        <begin position="220"/>
        <end position="273"/>
    </location>
</feature>
<dbReference type="InterPro" id="IPR050511">
    <property type="entry name" value="AMPK_gamma/SDS23_families"/>
</dbReference>
<accession>A0A397TA29</accession>
<evidence type="ECO:0000313" key="5">
    <source>
        <dbReference type="EMBL" id="RIA95123.1"/>
    </source>
</evidence>
<reference evidence="5 6" key="1">
    <citation type="submission" date="2018-06" db="EMBL/GenBank/DDBJ databases">
        <title>Comparative genomics reveals the genomic features of Rhizophagus irregularis, R. cerebriforme, R. diaphanum and Gigaspora rosea, and their symbiotic lifestyle signature.</title>
        <authorList>
            <person name="Morin E."/>
            <person name="San Clemente H."/>
            <person name="Chen E.C.H."/>
            <person name="De La Providencia I."/>
            <person name="Hainaut M."/>
            <person name="Kuo A."/>
            <person name="Kohler A."/>
            <person name="Murat C."/>
            <person name="Tang N."/>
            <person name="Roy S."/>
            <person name="Loubradou J."/>
            <person name="Henrissat B."/>
            <person name="Grigoriev I.V."/>
            <person name="Corradi N."/>
            <person name="Roux C."/>
            <person name="Martin F.M."/>
        </authorList>
    </citation>
    <scope>NUCLEOTIDE SEQUENCE [LARGE SCALE GENOMIC DNA]</scope>
    <source>
        <strain evidence="5 6">DAOM 227022</strain>
    </source>
</reference>
<dbReference type="SMART" id="SM00116">
    <property type="entry name" value="CBS"/>
    <property type="match status" value="3"/>
</dbReference>
<evidence type="ECO:0000256" key="3">
    <source>
        <dbReference type="PROSITE-ProRule" id="PRU00703"/>
    </source>
</evidence>
<organism evidence="5 6">
    <name type="scientific">Glomus cerebriforme</name>
    <dbReference type="NCBI Taxonomy" id="658196"/>
    <lineage>
        <taxon>Eukaryota</taxon>
        <taxon>Fungi</taxon>
        <taxon>Fungi incertae sedis</taxon>
        <taxon>Mucoromycota</taxon>
        <taxon>Glomeromycotina</taxon>
        <taxon>Glomeromycetes</taxon>
        <taxon>Glomerales</taxon>
        <taxon>Glomeraceae</taxon>
        <taxon>Glomus</taxon>
    </lineage>
</organism>
<name>A0A397TA29_9GLOM</name>
<dbReference type="CDD" id="cd02205">
    <property type="entry name" value="CBS_pair_SF"/>
    <property type="match status" value="1"/>
</dbReference>
<keyword evidence="6" id="KW-1185">Reference proteome</keyword>
<keyword evidence="2 3" id="KW-0129">CBS domain</keyword>
<dbReference type="PANTHER" id="PTHR13780">
    <property type="entry name" value="AMP-ACTIVATED PROTEIN KINASE, GAMMA REGULATORY SUBUNIT"/>
    <property type="match status" value="1"/>
</dbReference>
<gene>
    <name evidence="5" type="ORF">C1645_689235</name>
</gene>
<dbReference type="InterPro" id="IPR046342">
    <property type="entry name" value="CBS_dom_sf"/>
</dbReference>
<evidence type="ECO:0000256" key="2">
    <source>
        <dbReference type="ARBA" id="ARBA00023122"/>
    </source>
</evidence>
<evidence type="ECO:0000259" key="4">
    <source>
        <dbReference type="PROSITE" id="PS51371"/>
    </source>
</evidence>
<dbReference type="EMBL" id="QKYT01000067">
    <property type="protein sequence ID" value="RIA95123.1"/>
    <property type="molecule type" value="Genomic_DNA"/>
</dbReference>
<evidence type="ECO:0000313" key="6">
    <source>
        <dbReference type="Proteomes" id="UP000265703"/>
    </source>
</evidence>